<dbReference type="EMBL" id="CM046399">
    <property type="protein sequence ID" value="KAI8527352.1"/>
    <property type="molecule type" value="Genomic_DNA"/>
</dbReference>
<protein>
    <submittedName>
        <fullName evidence="1">Uncharacterized protein</fullName>
    </submittedName>
</protein>
<evidence type="ECO:0000313" key="1">
    <source>
        <dbReference type="EMBL" id="KAI8527352.1"/>
    </source>
</evidence>
<dbReference type="Proteomes" id="UP001062846">
    <property type="component" value="Chromosome 12"/>
</dbReference>
<gene>
    <name evidence="1" type="ORF">RHMOL_Rhmol12G0068300</name>
</gene>
<sequence length="399" mass="43901">MVSILTHPSPSISAILFSSKTLTRPAPAFLLSSNRPNSSRSLQLSHSSITLKSFPGANSTPGSNRGLRSVCSYKAGDDKFPQKENDLDWPILKRWDVPWEWQTVSLTSLACGLSFLLTVLIEQSALPYLGLQVGELGLDEKAEILFLDEAITTVVVLGVLFSITNTFQPRPDDLFRYDLKKPFDLQRGWLLWAGIGIVGAVVAISLTGVAASLFRADKPQRETDALVRLLPLIGSSTISTAWLVGVTGVLAPLLEETLFRGFLMVSLTKWLPTPVSVLISGAVFAVAHLTPGQFPQLFVLGTLLGFSYAQTRNLLTPITIHALWNSGVILLLAFLQFYGLANKLMLEIRNWKIVQALCYPLFICSCKGMISGNCCRTLDRWCISFSSKFFCTRKLKENG</sequence>
<name>A0ACC0LGA1_RHOML</name>
<reference evidence="1" key="1">
    <citation type="submission" date="2022-02" db="EMBL/GenBank/DDBJ databases">
        <title>Plant Genome Project.</title>
        <authorList>
            <person name="Zhang R.-G."/>
        </authorList>
    </citation>
    <scope>NUCLEOTIDE SEQUENCE</scope>
    <source>
        <strain evidence="1">AT1</strain>
    </source>
</reference>
<organism evidence="1 2">
    <name type="scientific">Rhododendron molle</name>
    <name type="common">Chinese azalea</name>
    <name type="synonym">Azalea mollis</name>
    <dbReference type="NCBI Taxonomy" id="49168"/>
    <lineage>
        <taxon>Eukaryota</taxon>
        <taxon>Viridiplantae</taxon>
        <taxon>Streptophyta</taxon>
        <taxon>Embryophyta</taxon>
        <taxon>Tracheophyta</taxon>
        <taxon>Spermatophyta</taxon>
        <taxon>Magnoliopsida</taxon>
        <taxon>eudicotyledons</taxon>
        <taxon>Gunneridae</taxon>
        <taxon>Pentapetalae</taxon>
        <taxon>asterids</taxon>
        <taxon>Ericales</taxon>
        <taxon>Ericaceae</taxon>
        <taxon>Ericoideae</taxon>
        <taxon>Rhodoreae</taxon>
        <taxon>Rhododendron</taxon>
    </lineage>
</organism>
<accession>A0ACC0LGA1</accession>
<proteinExistence type="predicted"/>
<comment type="caution">
    <text evidence="1">The sequence shown here is derived from an EMBL/GenBank/DDBJ whole genome shotgun (WGS) entry which is preliminary data.</text>
</comment>
<evidence type="ECO:0000313" key="2">
    <source>
        <dbReference type="Proteomes" id="UP001062846"/>
    </source>
</evidence>
<keyword evidence="2" id="KW-1185">Reference proteome</keyword>